<sequence length="116" mass="12881">MTSLLKYLHIAAITTFIGSLILTAAQLPKTPYCINKPERAPCSFTSQCKHGLCCLKKGKLPPTCQPVAKLAQRCSITPKAGVYRRYCPCADYARCLVTRHICILPPPWPLSHRTPK</sequence>
<accession>A0A224YKZ0</accession>
<evidence type="ECO:0000256" key="1">
    <source>
        <dbReference type="SAM" id="Phobius"/>
    </source>
</evidence>
<evidence type="ECO:0000313" key="2">
    <source>
        <dbReference type="EMBL" id="MAA14893.1"/>
    </source>
</evidence>
<name>A0A224YKZ0_9ACAR</name>
<dbReference type="EMBL" id="GFPF01003747">
    <property type="protein sequence ID" value="MAA14893.1"/>
    <property type="molecule type" value="Transcribed_RNA"/>
</dbReference>
<reference evidence="2" key="1">
    <citation type="journal article" date="2017" name="Parasit. Vectors">
        <title>Sialotranscriptomics of Rhipicephalus zambeziensis reveals intricate expression profiles of secretory proteins and suggests tight temporal transcriptional regulation during blood-feeding.</title>
        <authorList>
            <person name="de Castro M.H."/>
            <person name="de Klerk D."/>
            <person name="Pienaar R."/>
            <person name="Rees D.J.G."/>
            <person name="Mans B.J."/>
        </authorList>
    </citation>
    <scope>NUCLEOTIDE SEQUENCE</scope>
    <source>
        <tissue evidence="2">Salivary glands</tissue>
    </source>
</reference>
<organism evidence="2">
    <name type="scientific">Rhipicephalus zambeziensis</name>
    <dbReference type="NCBI Taxonomy" id="60191"/>
    <lineage>
        <taxon>Eukaryota</taxon>
        <taxon>Metazoa</taxon>
        <taxon>Ecdysozoa</taxon>
        <taxon>Arthropoda</taxon>
        <taxon>Chelicerata</taxon>
        <taxon>Arachnida</taxon>
        <taxon>Acari</taxon>
        <taxon>Parasitiformes</taxon>
        <taxon>Ixodida</taxon>
        <taxon>Ixodoidea</taxon>
        <taxon>Ixodidae</taxon>
        <taxon>Rhipicephalinae</taxon>
        <taxon>Rhipicephalus</taxon>
        <taxon>Rhipicephalus</taxon>
    </lineage>
</organism>
<proteinExistence type="predicted"/>
<keyword evidence="1" id="KW-0812">Transmembrane</keyword>
<feature type="transmembrane region" description="Helical" evidence="1">
    <location>
        <begin position="7"/>
        <end position="27"/>
    </location>
</feature>
<protein>
    <submittedName>
        <fullName evidence="2">Ixodegrin B</fullName>
    </submittedName>
</protein>
<keyword evidence="1" id="KW-1133">Transmembrane helix</keyword>
<dbReference type="Gene3D" id="2.10.80.10">
    <property type="entry name" value="Lipase, subunit A"/>
    <property type="match status" value="1"/>
</dbReference>
<dbReference type="AlphaFoldDB" id="A0A224YKZ0"/>
<keyword evidence="1" id="KW-0472">Membrane</keyword>